<protein>
    <submittedName>
        <fullName evidence="1">Uncharacterized protein</fullName>
    </submittedName>
</protein>
<evidence type="ECO:0000313" key="2">
    <source>
        <dbReference type="Proteomes" id="UP000509414"/>
    </source>
</evidence>
<dbReference type="AlphaFoldDB" id="A0A7H9CJ28"/>
<organism evidence="1 2">
    <name type="scientific">Candidatus Campylobacter infans</name>
    <dbReference type="NCBI Taxonomy" id="2561898"/>
    <lineage>
        <taxon>Bacteria</taxon>
        <taxon>Pseudomonadati</taxon>
        <taxon>Campylobacterota</taxon>
        <taxon>Epsilonproteobacteria</taxon>
        <taxon>Campylobacterales</taxon>
        <taxon>Campylobacteraceae</taxon>
        <taxon>Campylobacter</taxon>
    </lineage>
</organism>
<reference evidence="1 2" key="1">
    <citation type="submission" date="2020-02" db="EMBL/GenBank/DDBJ databases">
        <title>Complete genome sequence of the novel Campylobacter species Candidatus Campylobacter infans.</title>
        <authorList>
            <person name="Duim B."/>
            <person name="Zomer A."/>
            <person name="van der Graaf L."/>
            <person name="Wagenaar J."/>
        </authorList>
    </citation>
    <scope>NUCLEOTIDE SEQUENCE [LARGE SCALE GENOMIC DNA]</scope>
    <source>
        <strain evidence="1 2">19S00001</strain>
    </source>
</reference>
<evidence type="ECO:0000313" key="1">
    <source>
        <dbReference type="EMBL" id="QLI06127.1"/>
    </source>
</evidence>
<name>A0A7H9CJ28_9BACT</name>
<gene>
    <name evidence="1" type="ORF">CINF_1654</name>
</gene>
<proteinExistence type="predicted"/>
<keyword evidence="2" id="KW-1185">Reference proteome</keyword>
<dbReference type="Proteomes" id="UP000509414">
    <property type="component" value="Chromosome"/>
</dbReference>
<sequence length="64" mass="7408">MTYAEKLAQEKAYKEYQKHLAEQFAQSEDGEFEISESESKDFEHLHIDNQSLENADAITPNQDS</sequence>
<dbReference type="EMBL" id="CP049075">
    <property type="protein sequence ID" value="QLI06127.1"/>
    <property type="molecule type" value="Genomic_DNA"/>
</dbReference>
<dbReference type="RefSeq" id="WP_179975205.1">
    <property type="nucleotide sequence ID" value="NZ_CP049075.1"/>
</dbReference>
<accession>A0A7H9CJ28</accession>
<dbReference type="KEGG" id="cinf:CINF_1654"/>